<evidence type="ECO:0000313" key="2">
    <source>
        <dbReference type="Proteomes" id="UP000320231"/>
    </source>
</evidence>
<dbReference type="KEGG" id="hsr:HSBAA_38840"/>
<accession>A0A455UE11</accession>
<evidence type="ECO:0000313" key="1">
    <source>
        <dbReference type="EMBL" id="BBI62578.1"/>
    </source>
</evidence>
<dbReference type="EMBL" id="AP019514">
    <property type="protein sequence ID" value="BBI62578.1"/>
    <property type="molecule type" value="Genomic_DNA"/>
</dbReference>
<sequence>MRDFYLKEEHGISSSKGINDKTRERYVLMWGEVGTSGIGLCIEGLSWGEFALLPAQYNYLLDT</sequence>
<protein>
    <submittedName>
        <fullName evidence="1">Uncharacterized protein</fullName>
    </submittedName>
</protein>
<organism evidence="1 2">
    <name type="scientific">Vreelandella sulfidaeris</name>
    <dbReference type="NCBI Taxonomy" id="115553"/>
    <lineage>
        <taxon>Bacteria</taxon>
        <taxon>Pseudomonadati</taxon>
        <taxon>Pseudomonadota</taxon>
        <taxon>Gammaproteobacteria</taxon>
        <taxon>Oceanospirillales</taxon>
        <taxon>Halomonadaceae</taxon>
        <taxon>Vreelandella</taxon>
    </lineage>
</organism>
<proteinExistence type="predicted"/>
<dbReference type="Proteomes" id="UP000320231">
    <property type="component" value="Chromosome"/>
</dbReference>
<reference evidence="1 2" key="1">
    <citation type="journal article" date="2019" name="Microbiol. Resour. Announc.">
        <title>Complete Genome Sequence of Halomonas sulfidaeris Strain Esulfide1 Isolated from a Metal Sulfide Rock at a Depth of 2,200 Meters, Obtained Using Nanopore Sequencing.</title>
        <authorList>
            <person name="Saito M."/>
            <person name="Nishigata A."/>
            <person name="Galipon J."/>
            <person name="Arakawa K."/>
        </authorList>
    </citation>
    <scope>NUCLEOTIDE SEQUENCE [LARGE SCALE GENOMIC DNA]</scope>
    <source>
        <strain evidence="1 2">ATCC BAA-803</strain>
    </source>
</reference>
<name>A0A455UE11_9GAMM</name>
<gene>
    <name evidence="1" type="ORF">HSBAA_38840</name>
</gene>
<dbReference type="AlphaFoldDB" id="A0A455UE11"/>